<keyword evidence="1" id="KW-0175">Coiled coil</keyword>
<dbReference type="Gramene" id="LPERR10G05190.1">
    <property type="protein sequence ID" value="LPERR10G05190.1"/>
    <property type="gene ID" value="LPERR10G05190"/>
</dbReference>
<dbReference type="Proteomes" id="UP000032180">
    <property type="component" value="Chromosome 10"/>
</dbReference>
<name>A0A0D9XIZ9_9ORYZ</name>
<evidence type="ECO:0000256" key="1">
    <source>
        <dbReference type="SAM" id="Coils"/>
    </source>
</evidence>
<dbReference type="HOGENOM" id="CLU_1162579_0_0_1"/>
<reference evidence="3 4" key="1">
    <citation type="submission" date="2012-08" db="EMBL/GenBank/DDBJ databases">
        <title>Oryza genome evolution.</title>
        <authorList>
            <person name="Wing R.A."/>
        </authorList>
    </citation>
    <scope>NUCLEOTIDE SEQUENCE</scope>
</reference>
<feature type="region of interest" description="Disordered" evidence="2">
    <location>
        <begin position="220"/>
        <end position="239"/>
    </location>
</feature>
<evidence type="ECO:0008006" key="5">
    <source>
        <dbReference type="Google" id="ProtNLM"/>
    </source>
</evidence>
<evidence type="ECO:0000313" key="4">
    <source>
        <dbReference type="Proteomes" id="UP000032180"/>
    </source>
</evidence>
<accession>A0A0D9XIZ9</accession>
<protein>
    <recommendedName>
        <fullName evidence="5">DUF1409 domain-containing protein</fullName>
    </recommendedName>
</protein>
<organism evidence="3 4">
    <name type="scientific">Leersia perrieri</name>
    <dbReference type="NCBI Taxonomy" id="77586"/>
    <lineage>
        <taxon>Eukaryota</taxon>
        <taxon>Viridiplantae</taxon>
        <taxon>Streptophyta</taxon>
        <taxon>Embryophyta</taxon>
        <taxon>Tracheophyta</taxon>
        <taxon>Spermatophyta</taxon>
        <taxon>Magnoliopsida</taxon>
        <taxon>Liliopsida</taxon>
        <taxon>Poales</taxon>
        <taxon>Poaceae</taxon>
        <taxon>BOP clade</taxon>
        <taxon>Oryzoideae</taxon>
        <taxon>Oryzeae</taxon>
        <taxon>Oryzinae</taxon>
        <taxon>Leersia</taxon>
    </lineage>
</organism>
<reference evidence="3" key="3">
    <citation type="submission" date="2015-04" db="UniProtKB">
        <authorList>
            <consortium name="EnsemblPlants"/>
        </authorList>
    </citation>
    <scope>IDENTIFICATION</scope>
</reference>
<dbReference type="EnsemblPlants" id="LPERR10G05190.1">
    <property type="protein sequence ID" value="LPERR10G05190.1"/>
    <property type="gene ID" value="LPERR10G05190"/>
</dbReference>
<sequence>MAQDQPLHPIRSPTRSSHTLIVETSSHQISSGDGFGFDIHEFISVEIEEVTSQPQVVSAEIMEKLKDIANRLEIPIDTLVADTEFMISRTSSDTDLAKILLFAAHLDAYQIPIARSRQQMQDRQNFINQQAIWESAKLAAQNEKDLYDSTSAALPSMQDNLENLKKHEAELIAHLAQVREAIQVAEQNIVDHPAAVAACKEKVRAAIVHAQELKKNLKPVTGSDAADKPIKSAVMPSKL</sequence>
<evidence type="ECO:0000256" key="2">
    <source>
        <dbReference type="SAM" id="MobiDB-lite"/>
    </source>
</evidence>
<feature type="coiled-coil region" evidence="1">
    <location>
        <begin position="161"/>
        <end position="188"/>
    </location>
</feature>
<keyword evidence="4" id="KW-1185">Reference proteome</keyword>
<proteinExistence type="predicted"/>
<dbReference type="AlphaFoldDB" id="A0A0D9XIZ9"/>
<evidence type="ECO:0000313" key="3">
    <source>
        <dbReference type="EnsemblPlants" id="LPERR10G05190.1"/>
    </source>
</evidence>
<reference evidence="4" key="2">
    <citation type="submission" date="2013-12" db="EMBL/GenBank/DDBJ databases">
        <authorList>
            <person name="Yu Y."/>
            <person name="Lee S."/>
            <person name="de Baynast K."/>
            <person name="Wissotski M."/>
            <person name="Liu L."/>
            <person name="Talag J."/>
            <person name="Goicoechea J."/>
            <person name="Angelova A."/>
            <person name="Jetty R."/>
            <person name="Kudrna D."/>
            <person name="Golser W."/>
            <person name="Rivera L."/>
            <person name="Zhang J."/>
            <person name="Wing R."/>
        </authorList>
    </citation>
    <scope>NUCLEOTIDE SEQUENCE</scope>
</reference>